<evidence type="ECO:0000259" key="3">
    <source>
        <dbReference type="PROSITE" id="PS51677"/>
    </source>
</evidence>
<dbReference type="PANTHER" id="PTHR34216:SF3">
    <property type="entry name" value="POLY-BETA-1,6-N-ACETYL-D-GLUCOSAMINE N-DEACETYLASE"/>
    <property type="match status" value="1"/>
</dbReference>
<dbReference type="AlphaFoldDB" id="A0A1F5TMG3"/>
<evidence type="ECO:0000313" key="4">
    <source>
        <dbReference type="EMBL" id="OGF40118.1"/>
    </source>
</evidence>
<gene>
    <name evidence="4" type="ORF">A2531_05155</name>
</gene>
<dbReference type="Proteomes" id="UP000177579">
    <property type="component" value="Unassembled WGS sequence"/>
</dbReference>
<protein>
    <recommendedName>
        <fullName evidence="3">NodB homology domain-containing protein</fullName>
    </recommendedName>
</protein>
<dbReference type="CDD" id="cd10918">
    <property type="entry name" value="CE4_NodB_like_5s_6s"/>
    <property type="match status" value="1"/>
</dbReference>
<proteinExistence type="predicted"/>
<accession>A0A1F5TMG3</accession>
<dbReference type="EMBL" id="MFGO01000036">
    <property type="protein sequence ID" value="OGF40118.1"/>
    <property type="molecule type" value="Genomic_DNA"/>
</dbReference>
<dbReference type="GO" id="GO:0005576">
    <property type="term" value="C:extracellular region"/>
    <property type="evidence" value="ECO:0007669"/>
    <property type="project" value="UniProtKB-SubCell"/>
</dbReference>
<dbReference type="Pfam" id="PF01522">
    <property type="entry name" value="Polysacc_deac_1"/>
    <property type="match status" value="1"/>
</dbReference>
<organism evidence="4 5">
    <name type="scientific">Candidatus Falkowbacteria bacterium RIFOXYD2_FULL_34_120</name>
    <dbReference type="NCBI Taxonomy" id="1798007"/>
    <lineage>
        <taxon>Bacteria</taxon>
        <taxon>Candidatus Falkowiibacteriota</taxon>
    </lineage>
</organism>
<dbReference type="GO" id="GO:0005975">
    <property type="term" value="P:carbohydrate metabolic process"/>
    <property type="evidence" value="ECO:0007669"/>
    <property type="project" value="InterPro"/>
</dbReference>
<evidence type="ECO:0000313" key="5">
    <source>
        <dbReference type="Proteomes" id="UP000177579"/>
    </source>
</evidence>
<dbReference type="GO" id="GO:0016810">
    <property type="term" value="F:hydrolase activity, acting on carbon-nitrogen (but not peptide) bonds"/>
    <property type="evidence" value="ECO:0007669"/>
    <property type="project" value="InterPro"/>
</dbReference>
<dbReference type="SUPFAM" id="SSF88713">
    <property type="entry name" value="Glycoside hydrolase/deacetylase"/>
    <property type="match status" value="1"/>
</dbReference>
<reference evidence="4 5" key="1">
    <citation type="journal article" date="2016" name="Nat. Commun.">
        <title>Thousands of microbial genomes shed light on interconnected biogeochemical processes in an aquifer system.</title>
        <authorList>
            <person name="Anantharaman K."/>
            <person name="Brown C.T."/>
            <person name="Hug L.A."/>
            <person name="Sharon I."/>
            <person name="Castelle C.J."/>
            <person name="Probst A.J."/>
            <person name="Thomas B.C."/>
            <person name="Singh A."/>
            <person name="Wilkins M.J."/>
            <person name="Karaoz U."/>
            <person name="Brodie E.L."/>
            <person name="Williams K.H."/>
            <person name="Hubbard S.S."/>
            <person name="Banfield J.F."/>
        </authorList>
    </citation>
    <scope>NUCLEOTIDE SEQUENCE [LARGE SCALE GENOMIC DNA]</scope>
</reference>
<dbReference type="InterPro" id="IPR051398">
    <property type="entry name" value="Polysacch_Deacetylase"/>
</dbReference>
<dbReference type="InterPro" id="IPR002509">
    <property type="entry name" value="NODB_dom"/>
</dbReference>
<dbReference type="InterPro" id="IPR011330">
    <property type="entry name" value="Glyco_hydro/deAcase_b/a-brl"/>
</dbReference>
<keyword evidence="2" id="KW-0732">Signal</keyword>
<dbReference type="PROSITE" id="PS51677">
    <property type="entry name" value="NODB"/>
    <property type="match status" value="1"/>
</dbReference>
<comment type="subcellular location">
    <subcellularLocation>
        <location evidence="1">Secreted</location>
    </subcellularLocation>
</comment>
<name>A0A1F5TMG3_9BACT</name>
<dbReference type="PANTHER" id="PTHR34216">
    <property type="match status" value="1"/>
</dbReference>
<sequence length="339" mass="39291">MKIVLYKVLIFLKIHRLFQYVNRNTIIILMYHGFTDHDHRGVENYLGFHIPKSAFEKQLQYLQKDYNIISLKKAVDIIKNKKKIPKNSIVLTIDDGYNSNYSLAYPIIKKLRAPATIFLTTSFVDEQKFLWVDRLEYAINNTKEEKLNIDNNKYILSDTNTKLDCVRSIKSKLKKIKPGKRMVILEGIENELGAKLNSNNAPDIYRPLSWNKIKEMKQSGLVNFGSHTHTHPILSQCNKKQIKNELLFSKNLLEREIGIKCNDFAYPNGQPEDFSEEVVGCLKRINYKCALTTVAGKNNPDTNLYKLKRYPVSNRDDLVEFKIILSGISSFLNKIKNLI</sequence>
<dbReference type="Gene3D" id="3.20.20.370">
    <property type="entry name" value="Glycoside hydrolase/deacetylase"/>
    <property type="match status" value="1"/>
</dbReference>
<evidence type="ECO:0000256" key="1">
    <source>
        <dbReference type="ARBA" id="ARBA00004613"/>
    </source>
</evidence>
<feature type="domain" description="NodB homology" evidence="3">
    <location>
        <begin position="87"/>
        <end position="339"/>
    </location>
</feature>
<evidence type="ECO:0000256" key="2">
    <source>
        <dbReference type="ARBA" id="ARBA00022729"/>
    </source>
</evidence>
<comment type="caution">
    <text evidence="4">The sequence shown here is derived from an EMBL/GenBank/DDBJ whole genome shotgun (WGS) entry which is preliminary data.</text>
</comment>